<feature type="transmembrane region" description="Helical" evidence="1">
    <location>
        <begin position="12"/>
        <end position="30"/>
    </location>
</feature>
<feature type="transmembrane region" description="Helical" evidence="1">
    <location>
        <begin position="56"/>
        <end position="76"/>
    </location>
</feature>
<evidence type="ECO:0000313" key="3">
    <source>
        <dbReference type="Proteomes" id="UP000177528"/>
    </source>
</evidence>
<proteinExistence type="predicted"/>
<dbReference type="AlphaFoldDB" id="A0A1G1X1S5"/>
<dbReference type="EMBL" id="MHHR01000025">
    <property type="protein sequence ID" value="OGY33923.1"/>
    <property type="molecule type" value="Genomic_DNA"/>
</dbReference>
<name>A0A1G1X1S5_9BACT</name>
<keyword evidence="1" id="KW-0812">Transmembrane</keyword>
<comment type="caution">
    <text evidence="2">The sequence shown here is derived from an EMBL/GenBank/DDBJ whole genome shotgun (WGS) entry which is preliminary data.</text>
</comment>
<feature type="transmembrane region" description="Helical" evidence="1">
    <location>
        <begin position="83"/>
        <end position="106"/>
    </location>
</feature>
<accession>A0A1G1X1S5</accession>
<keyword evidence="1" id="KW-1133">Transmembrane helix</keyword>
<evidence type="ECO:0008006" key="4">
    <source>
        <dbReference type="Google" id="ProtNLM"/>
    </source>
</evidence>
<protein>
    <recommendedName>
        <fullName evidence="4">DUF5658 domain-containing protein</fullName>
    </recommendedName>
</protein>
<gene>
    <name evidence="2" type="ORF">A3D99_01675</name>
</gene>
<dbReference type="Proteomes" id="UP000177528">
    <property type="component" value="Unassembled WGS sequence"/>
</dbReference>
<organism evidence="2 3">
    <name type="scientific">Candidatus Andersenbacteria bacterium RIFCSPHIGHO2_12_FULL_45_11</name>
    <dbReference type="NCBI Taxonomy" id="1797281"/>
    <lineage>
        <taxon>Bacteria</taxon>
        <taxon>Candidatus Anderseniibacteriota</taxon>
    </lineage>
</organism>
<sequence length="111" mass="12091">MNSRAFNARNIFFASVACNLVLWIIVLATFPKDSPTAILHYTAGIGVDFIGDGWQIVTLPGIGTLLLVVNIVLARFVEKTSPLAFWILWGSVPVLECVLLATYGILLTLNT</sequence>
<evidence type="ECO:0000313" key="2">
    <source>
        <dbReference type="EMBL" id="OGY33923.1"/>
    </source>
</evidence>
<evidence type="ECO:0000256" key="1">
    <source>
        <dbReference type="SAM" id="Phobius"/>
    </source>
</evidence>
<keyword evidence="1" id="KW-0472">Membrane</keyword>
<reference evidence="2 3" key="1">
    <citation type="journal article" date="2016" name="Nat. Commun.">
        <title>Thousands of microbial genomes shed light on interconnected biogeochemical processes in an aquifer system.</title>
        <authorList>
            <person name="Anantharaman K."/>
            <person name="Brown C.T."/>
            <person name="Hug L.A."/>
            <person name="Sharon I."/>
            <person name="Castelle C.J."/>
            <person name="Probst A.J."/>
            <person name="Thomas B.C."/>
            <person name="Singh A."/>
            <person name="Wilkins M.J."/>
            <person name="Karaoz U."/>
            <person name="Brodie E.L."/>
            <person name="Williams K.H."/>
            <person name="Hubbard S.S."/>
            <person name="Banfield J.F."/>
        </authorList>
    </citation>
    <scope>NUCLEOTIDE SEQUENCE [LARGE SCALE GENOMIC DNA]</scope>
</reference>